<comment type="similarity">
    <text evidence="1">Belongs to the ABC transporter superfamily.</text>
</comment>
<dbReference type="InterPro" id="IPR003439">
    <property type="entry name" value="ABC_transporter-like_ATP-bd"/>
</dbReference>
<dbReference type="AlphaFoldDB" id="A0A6B1DRE8"/>
<sequence length="352" mass="38673">MQTASGANGVAAGELLQVEGLSKYFPITKGFLRRVIGFTKAVHDVSFTLANGETLGVVGESGCGKTTLGRTILRLYDMTAGSVRINLDEGQLDVGSLTPEERKLFRRRAQMIFQDPFASLNPRMNILETVGEPLLVNGVAKGTELEQRVARIIEQVGLRVEHLRRYPHSFSGGQRQRIGIARALVVNPRLVIADEPVSALDVSIQAQILNLLQELQGEFHLTYMFVSHDMSVIRYICDRIAVMYAGRLVELGPKDELLERPRHPYTALLLAAVPRTAKGSRGKRLVTAGEPPDPANLPTGCVFQERCAHVQDICREEDPPQVSMSDRHFAACHFAKDLNLDGITVAPVTLSA</sequence>
<keyword evidence="4 6" id="KW-0067">ATP-binding</keyword>
<evidence type="ECO:0000313" key="6">
    <source>
        <dbReference type="EMBL" id="MYD90250.1"/>
    </source>
</evidence>
<dbReference type="PANTHER" id="PTHR43776">
    <property type="entry name" value="TRANSPORT ATP-BINDING PROTEIN"/>
    <property type="match status" value="1"/>
</dbReference>
<dbReference type="GO" id="GO:0015833">
    <property type="term" value="P:peptide transport"/>
    <property type="evidence" value="ECO:0007669"/>
    <property type="project" value="InterPro"/>
</dbReference>
<dbReference type="InterPro" id="IPR003593">
    <property type="entry name" value="AAA+_ATPase"/>
</dbReference>
<dbReference type="GO" id="GO:0055085">
    <property type="term" value="P:transmembrane transport"/>
    <property type="evidence" value="ECO:0007669"/>
    <property type="project" value="UniProtKB-ARBA"/>
</dbReference>
<evidence type="ECO:0000256" key="3">
    <source>
        <dbReference type="ARBA" id="ARBA00022741"/>
    </source>
</evidence>
<dbReference type="Pfam" id="PF08352">
    <property type="entry name" value="oligo_HPY"/>
    <property type="match status" value="1"/>
</dbReference>
<dbReference type="CDD" id="cd03257">
    <property type="entry name" value="ABC_NikE_OppD_transporters"/>
    <property type="match status" value="1"/>
</dbReference>
<protein>
    <submittedName>
        <fullName evidence="6">ATP-binding cassette domain-containing protein</fullName>
    </submittedName>
</protein>
<gene>
    <name evidence="6" type="ORF">F4Y08_07910</name>
</gene>
<dbReference type="NCBIfam" id="TIGR01727">
    <property type="entry name" value="oligo_HPY"/>
    <property type="match status" value="1"/>
</dbReference>
<dbReference type="InterPro" id="IPR017871">
    <property type="entry name" value="ABC_transporter-like_CS"/>
</dbReference>
<dbReference type="GO" id="GO:0005524">
    <property type="term" value="F:ATP binding"/>
    <property type="evidence" value="ECO:0007669"/>
    <property type="project" value="UniProtKB-KW"/>
</dbReference>
<dbReference type="Gene3D" id="3.40.50.300">
    <property type="entry name" value="P-loop containing nucleotide triphosphate hydrolases"/>
    <property type="match status" value="1"/>
</dbReference>
<dbReference type="Pfam" id="PF00005">
    <property type="entry name" value="ABC_tran"/>
    <property type="match status" value="1"/>
</dbReference>
<dbReference type="PANTHER" id="PTHR43776:SF7">
    <property type="entry name" value="D,D-DIPEPTIDE TRANSPORT ATP-BINDING PROTEIN DDPF-RELATED"/>
    <property type="match status" value="1"/>
</dbReference>
<dbReference type="GO" id="GO:0016887">
    <property type="term" value="F:ATP hydrolysis activity"/>
    <property type="evidence" value="ECO:0007669"/>
    <property type="project" value="InterPro"/>
</dbReference>
<dbReference type="PROSITE" id="PS00211">
    <property type="entry name" value="ABC_TRANSPORTER_1"/>
    <property type="match status" value="1"/>
</dbReference>
<feature type="domain" description="ABC transporter" evidence="5">
    <location>
        <begin position="16"/>
        <end position="270"/>
    </location>
</feature>
<dbReference type="InterPro" id="IPR050319">
    <property type="entry name" value="ABC_transp_ATP-bind"/>
</dbReference>
<evidence type="ECO:0000256" key="2">
    <source>
        <dbReference type="ARBA" id="ARBA00022448"/>
    </source>
</evidence>
<dbReference type="EMBL" id="VXPY01000053">
    <property type="protein sequence ID" value="MYD90250.1"/>
    <property type="molecule type" value="Genomic_DNA"/>
</dbReference>
<dbReference type="InterPro" id="IPR013563">
    <property type="entry name" value="Oligopep_ABC_C"/>
</dbReference>
<keyword evidence="3" id="KW-0547">Nucleotide-binding</keyword>
<accession>A0A6B1DRE8</accession>
<name>A0A6B1DRE8_9CHLR</name>
<comment type="caution">
    <text evidence="6">The sequence shown here is derived from an EMBL/GenBank/DDBJ whole genome shotgun (WGS) entry which is preliminary data.</text>
</comment>
<proteinExistence type="inferred from homology"/>
<evidence type="ECO:0000256" key="4">
    <source>
        <dbReference type="ARBA" id="ARBA00022840"/>
    </source>
</evidence>
<keyword evidence="2" id="KW-0813">Transport</keyword>
<organism evidence="6">
    <name type="scientific">Caldilineaceae bacterium SB0662_bin_9</name>
    <dbReference type="NCBI Taxonomy" id="2605258"/>
    <lineage>
        <taxon>Bacteria</taxon>
        <taxon>Bacillati</taxon>
        <taxon>Chloroflexota</taxon>
        <taxon>Caldilineae</taxon>
        <taxon>Caldilineales</taxon>
        <taxon>Caldilineaceae</taxon>
    </lineage>
</organism>
<evidence type="ECO:0000256" key="1">
    <source>
        <dbReference type="ARBA" id="ARBA00005417"/>
    </source>
</evidence>
<evidence type="ECO:0000259" key="5">
    <source>
        <dbReference type="PROSITE" id="PS50893"/>
    </source>
</evidence>
<dbReference type="InterPro" id="IPR027417">
    <property type="entry name" value="P-loop_NTPase"/>
</dbReference>
<dbReference type="FunFam" id="3.40.50.300:FF:000016">
    <property type="entry name" value="Oligopeptide ABC transporter ATP-binding component"/>
    <property type="match status" value="1"/>
</dbReference>
<reference evidence="6" key="1">
    <citation type="submission" date="2019-09" db="EMBL/GenBank/DDBJ databases">
        <title>Characterisation of the sponge microbiome using genome-centric metagenomics.</title>
        <authorList>
            <person name="Engelberts J.P."/>
            <person name="Robbins S.J."/>
            <person name="De Goeij J.M."/>
            <person name="Aranda M."/>
            <person name="Bell S.C."/>
            <person name="Webster N.S."/>
        </authorList>
    </citation>
    <scope>NUCLEOTIDE SEQUENCE</scope>
    <source>
        <strain evidence="6">SB0662_bin_9</strain>
    </source>
</reference>
<dbReference type="SMART" id="SM00382">
    <property type="entry name" value="AAA"/>
    <property type="match status" value="1"/>
</dbReference>
<dbReference type="SUPFAM" id="SSF52540">
    <property type="entry name" value="P-loop containing nucleoside triphosphate hydrolases"/>
    <property type="match status" value="1"/>
</dbReference>
<dbReference type="PROSITE" id="PS50893">
    <property type="entry name" value="ABC_TRANSPORTER_2"/>
    <property type="match status" value="1"/>
</dbReference>